<reference evidence="1 2" key="1">
    <citation type="submission" date="2024-10" db="EMBL/GenBank/DDBJ databases">
        <authorList>
            <person name="Kim D."/>
        </authorList>
    </citation>
    <scope>NUCLEOTIDE SEQUENCE [LARGE SCALE GENOMIC DNA]</scope>
    <source>
        <strain evidence="1">Taebaek</strain>
    </source>
</reference>
<dbReference type="EMBL" id="JBICCN010000019">
    <property type="protein sequence ID" value="KAL3102742.1"/>
    <property type="molecule type" value="Genomic_DNA"/>
</dbReference>
<gene>
    <name evidence="1" type="ORF">niasHS_001304</name>
</gene>
<dbReference type="AlphaFoldDB" id="A0ABD2KII3"/>
<evidence type="ECO:0000313" key="2">
    <source>
        <dbReference type="Proteomes" id="UP001620645"/>
    </source>
</evidence>
<keyword evidence="2" id="KW-1185">Reference proteome</keyword>
<protein>
    <submittedName>
        <fullName evidence="1">Uncharacterized protein</fullName>
    </submittedName>
</protein>
<dbReference type="Proteomes" id="UP001620645">
    <property type="component" value="Unassembled WGS sequence"/>
</dbReference>
<proteinExistence type="predicted"/>
<name>A0ABD2KII3_HETSC</name>
<accession>A0ABD2KII3</accession>
<comment type="caution">
    <text evidence="1">The sequence shown here is derived from an EMBL/GenBank/DDBJ whole genome shotgun (WGS) entry which is preliminary data.</text>
</comment>
<sequence>MDMVRQLLEAHQNAAQAGQQTSHVPSLPNAEKFELALLTPPIDLRSLRMRRLDDGHLLQSGQTVQLPTGTAEIRLIIHQEVLQLNDATVQLEVDHPKVAFFGAIRDSRYFSS</sequence>
<evidence type="ECO:0000313" key="1">
    <source>
        <dbReference type="EMBL" id="KAL3102742.1"/>
    </source>
</evidence>
<organism evidence="1 2">
    <name type="scientific">Heterodera schachtii</name>
    <name type="common">Sugarbeet cyst nematode worm</name>
    <name type="synonym">Tylenchus schachtii</name>
    <dbReference type="NCBI Taxonomy" id="97005"/>
    <lineage>
        <taxon>Eukaryota</taxon>
        <taxon>Metazoa</taxon>
        <taxon>Ecdysozoa</taxon>
        <taxon>Nematoda</taxon>
        <taxon>Chromadorea</taxon>
        <taxon>Rhabditida</taxon>
        <taxon>Tylenchina</taxon>
        <taxon>Tylenchomorpha</taxon>
        <taxon>Tylenchoidea</taxon>
        <taxon>Heteroderidae</taxon>
        <taxon>Heteroderinae</taxon>
        <taxon>Heterodera</taxon>
    </lineage>
</organism>